<reference evidence="1 2" key="1">
    <citation type="submission" date="2017-07" db="EMBL/GenBank/DDBJ databases">
        <title>Mechanisms for carbon and nitrogen cycling indicate functional differentiation within the Candidate Phyla Radiation.</title>
        <authorList>
            <person name="Danczak R.E."/>
            <person name="Johnston M.D."/>
            <person name="Kenah C."/>
            <person name="Slattery M."/>
            <person name="Wrighton K.C."/>
            <person name="Wilkins M.J."/>
        </authorList>
    </citation>
    <scope>NUCLEOTIDE SEQUENCE [LARGE SCALE GENOMIC DNA]</scope>
    <source>
        <strain evidence="1">Athens1014_28</strain>
    </source>
</reference>
<evidence type="ECO:0000313" key="1">
    <source>
        <dbReference type="EMBL" id="TSC94271.1"/>
    </source>
</evidence>
<dbReference type="EMBL" id="VMGN01000017">
    <property type="protein sequence ID" value="TSC94271.1"/>
    <property type="molecule type" value="Genomic_DNA"/>
</dbReference>
<comment type="caution">
    <text evidence="1">The sequence shown here is derived from an EMBL/GenBank/DDBJ whole genome shotgun (WGS) entry which is preliminary data.</text>
</comment>
<name>A0A554LN15_9BACT</name>
<sequence>MRNDIWLENRLEYIFRKYFSDIPATNQIHIKFGRNSYRQLGCIKSQSKSQIKQIRENSPTIIVISGFFRDEEIPNFVIDGA</sequence>
<evidence type="ECO:0000313" key="2">
    <source>
        <dbReference type="Proteomes" id="UP000316495"/>
    </source>
</evidence>
<dbReference type="Proteomes" id="UP000316495">
    <property type="component" value="Unassembled WGS sequence"/>
</dbReference>
<organism evidence="1 2">
    <name type="scientific">Candidatus Berkelbacteria bacterium Athens1014_28</name>
    <dbReference type="NCBI Taxonomy" id="2017145"/>
    <lineage>
        <taxon>Bacteria</taxon>
        <taxon>Candidatus Berkelbacteria</taxon>
    </lineage>
</organism>
<gene>
    <name evidence="1" type="ORF">Athens101428_370</name>
</gene>
<dbReference type="AlphaFoldDB" id="A0A554LN15"/>
<proteinExistence type="predicted"/>
<accession>A0A554LN15</accession>
<protein>
    <submittedName>
        <fullName evidence="1">Uncharacterized protein</fullName>
    </submittedName>
</protein>